<accession>A0A160TF99</accession>
<evidence type="ECO:0000256" key="2">
    <source>
        <dbReference type="ARBA" id="ARBA00022737"/>
    </source>
</evidence>
<dbReference type="SUPFAM" id="SSF50978">
    <property type="entry name" value="WD40 repeat-like"/>
    <property type="match status" value="1"/>
</dbReference>
<dbReference type="InterPro" id="IPR015943">
    <property type="entry name" value="WD40/YVTN_repeat-like_dom_sf"/>
</dbReference>
<dbReference type="InterPro" id="IPR036322">
    <property type="entry name" value="WD40_repeat_dom_sf"/>
</dbReference>
<dbReference type="Pfam" id="PF00400">
    <property type="entry name" value="WD40"/>
    <property type="match status" value="4"/>
</dbReference>
<dbReference type="InterPro" id="IPR019775">
    <property type="entry name" value="WD40_repeat_CS"/>
</dbReference>
<dbReference type="EMBL" id="CZQC01000061">
    <property type="protein sequence ID" value="CUS42097.1"/>
    <property type="molecule type" value="Genomic_DNA"/>
</dbReference>
<dbReference type="SMART" id="SM00320">
    <property type="entry name" value="WD40"/>
    <property type="match status" value="4"/>
</dbReference>
<name>A0A160TF99_9ZZZZ</name>
<keyword evidence="1" id="KW-0853">WD repeat</keyword>
<evidence type="ECO:0000256" key="1">
    <source>
        <dbReference type="ARBA" id="ARBA00022574"/>
    </source>
</evidence>
<organism evidence="3">
    <name type="scientific">hydrothermal vent metagenome</name>
    <dbReference type="NCBI Taxonomy" id="652676"/>
    <lineage>
        <taxon>unclassified sequences</taxon>
        <taxon>metagenomes</taxon>
        <taxon>ecological metagenomes</taxon>
    </lineage>
</organism>
<dbReference type="PROSITE" id="PS00678">
    <property type="entry name" value="WD_REPEATS_1"/>
    <property type="match status" value="1"/>
</dbReference>
<keyword evidence="2" id="KW-0677">Repeat</keyword>
<dbReference type="PANTHER" id="PTHR19879:SF9">
    <property type="entry name" value="TRANSCRIPTION INITIATION FACTOR TFIID SUBUNIT 5"/>
    <property type="match status" value="1"/>
</dbReference>
<gene>
    <name evidence="3" type="ORF">MGWOODY_Tha1379</name>
</gene>
<dbReference type="Gene3D" id="2.130.10.10">
    <property type="entry name" value="YVTN repeat-like/Quinoprotein amine dehydrogenase"/>
    <property type="match status" value="2"/>
</dbReference>
<proteinExistence type="predicted"/>
<sequence>MLFPQNRHLLNRLLITALATVALSGCDDATPPSNTTDVTAQGAYSIALSHDGSSATVGSIHHGGSLWTLNPAERIFDWNHRPDGYSNITSSAFAPNDDFVATTDTRTIVLWQRQSGEAVWFWNAPGDIEDIALSAGGELALLGMADYTATLFDIQNGGIRKRLTHEGIVYDVSMSADGLIAATASGDLTAGIWNLQSGKRLQVLSHKNQVRTAEISPSGKLVFTSSMGESGRVWDAASGKLLYELPGGRGHFSAARFSTDEKTLLTGNTSGQIQLWNLTDGTLKQTWRASARDKWISSNVQVEDVAFAADHWLAAGANGRIYHLR</sequence>
<evidence type="ECO:0000313" key="3">
    <source>
        <dbReference type="EMBL" id="CUS42097.1"/>
    </source>
</evidence>
<dbReference type="PROSITE" id="PS51257">
    <property type="entry name" value="PROKAR_LIPOPROTEIN"/>
    <property type="match status" value="1"/>
</dbReference>
<protein>
    <submittedName>
        <fullName evidence="3">FOG: WD40 repeat</fullName>
    </submittedName>
</protein>
<dbReference type="InterPro" id="IPR001680">
    <property type="entry name" value="WD40_rpt"/>
</dbReference>
<reference evidence="3" key="1">
    <citation type="submission" date="2015-10" db="EMBL/GenBank/DDBJ databases">
        <authorList>
            <person name="Gilbert D.G."/>
        </authorList>
    </citation>
    <scope>NUCLEOTIDE SEQUENCE</scope>
</reference>
<dbReference type="PANTHER" id="PTHR19879">
    <property type="entry name" value="TRANSCRIPTION INITIATION FACTOR TFIID"/>
    <property type="match status" value="1"/>
</dbReference>
<dbReference type="AlphaFoldDB" id="A0A160TF99"/>
<dbReference type="PROSITE" id="PS50082">
    <property type="entry name" value="WD_REPEATS_2"/>
    <property type="match status" value="3"/>
</dbReference>